<dbReference type="AlphaFoldDB" id="A0A0R1RH73"/>
<dbReference type="SUPFAM" id="SSF46785">
    <property type="entry name" value="Winged helix' DNA-binding domain"/>
    <property type="match status" value="1"/>
</dbReference>
<reference evidence="2 3" key="1">
    <citation type="journal article" date="2015" name="Genome Announc.">
        <title>Expanding the biotechnology potential of lactobacilli through comparative genomics of 213 strains and associated genera.</title>
        <authorList>
            <person name="Sun Z."/>
            <person name="Harris H.M."/>
            <person name="McCann A."/>
            <person name="Guo C."/>
            <person name="Argimon S."/>
            <person name="Zhang W."/>
            <person name="Yang X."/>
            <person name="Jeffery I.B."/>
            <person name="Cooney J.C."/>
            <person name="Kagawa T.F."/>
            <person name="Liu W."/>
            <person name="Song Y."/>
            <person name="Salvetti E."/>
            <person name="Wrobel A."/>
            <person name="Rasinkangas P."/>
            <person name="Parkhill J."/>
            <person name="Rea M.C."/>
            <person name="O'Sullivan O."/>
            <person name="Ritari J."/>
            <person name="Douillard F.P."/>
            <person name="Paul Ross R."/>
            <person name="Yang R."/>
            <person name="Briner A.E."/>
            <person name="Felis G.E."/>
            <person name="de Vos W.M."/>
            <person name="Barrangou R."/>
            <person name="Klaenhammer T.R."/>
            <person name="Caufield P.W."/>
            <person name="Cui Y."/>
            <person name="Zhang H."/>
            <person name="O'Toole P.W."/>
        </authorList>
    </citation>
    <scope>NUCLEOTIDE SEQUENCE [LARGE SCALE GENOMIC DNA]</scope>
    <source>
        <strain evidence="2 3">DSM 15814</strain>
    </source>
</reference>
<dbReference type="InterPro" id="IPR036388">
    <property type="entry name" value="WH-like_DNA-bd_sf"/>
</dbReference>
<dbReference type="EMBL" id="AZFF01000006">
    <property type="protein sequence ID" value="KRL55873.1"/>
    <property type="molecule type" value="Genomic_DNA"/>
</dbReference>
<evidence type="ECO:0000259" key="1">
    <source>
        <dbReference type="Pfam" id="PF03551"/>
    </source>
</evidence>
<dbReference type="eggNOG" id="COG1695">
    <property type="taxonomic scope" value="Bacteria"/>
</dbReference>
<sequence length="180" mass="20705">MYELFVLGQLTDKPMTGYLLRNVLQRIVGNRRKISFGMIYPLLDRLETKGFITLTDSQDDANRGKKDATLTELGRERFEELMTAPVPLNQNTDFTYEVKFRNFHQIEPSLQLSILGEFEHYLENKIEDVADAEAYLQQTKITPDDLKDAVRLMALTKVQATAALKWTKSTIEEVQNGNKD</sequence>
<organism evidence="2 3">
    <name type="scientific">Furfurilactobacillus rossiae DSM 15814</name>
    <dbReference type="NCBI Taxonomy" id="1114972"/>
    <lineage>
        <taxon>Bacteria</taxon>
        <taxon>Bacillati</taxon>
        <taxon>Bacillota</taxon>
        <taxon>Bacilli</taxon>
        <taxon>Lactobacillales</taxon>
        <taxon>Lactobacillaceae</taxon>
        <taxon>Furfurilactobacillus</taxon>
    </lineage>
</organism>
<dbReference type="PANTHER" id="PTHR43252:SF2">
    <property type="entry name" value="TRANSCRIPTION REGULATOR, PADR-LIKE FAMILY"/>
    <property type="match status" value="1"/>
</dbReference>
<evidence type="ECO:0000313" key="2">
    <source>
        <dbReference type="EMBL" id="KRL55873.1"/>
    </source>
</evidence>
<dbReference type="STRING" id="1114972.FD35_GL002406"/>
<protein>
    <submittedName>
        <fullName evidence="2">Transcription regulator</fullName>
    </submittedName>
</protein>
<dbReference type="OrthoDB" id="2374094at2"/>
<dbReference type="PANTHER" id="PTHR43252">
    <property type="entry name" value="TRANSCRIPTIONAL REGULATOR YQJI"/>
    <property type="match status" value="1"/>
</dbReference>
<keyword evidence="3" id="KW-1185">Reference proteome</keyword>
<dbReference type="PATRIC" id="fig|1114972.6.peg.2469"/>
<dbReference type="RefSeq" id="WP_017261371.1">
    <property type="nucleotide sequence ID" value="NZ_AUAW01000008.1"/>
</dbReference>
<evidence type="ECO:0000313" key="3">
    <source>
        <dbReference type="Proteomes" id="UP000051999"/>
    </source>
</evidence>
<feature type="domain" description="Transcription regulator PadR N-terminal" evidence="1">
    <location>
        <begin position="6"/>
        <end position="80"/>
    </location>
</feature>
<dbReference type="Pfam" id="PF03551">
    <property type="entry name" value="PadR"/>
    <property type="match status" value="1"/>
</dbReference>
<gene>
    <name evidence="2" type="ORF">FD35_GL002406</name>
</gene>
<name>A0A0R1RH73_9LACO</name>
<dbReference type="Gene3D" id="1.10.10.10">
    <property type="entry name" value="Winged helix-like DNA-binding domain superfamily/Winged helix DNA-binding domain"/>
    <property type="match status" value="1"/>
</dbReference>
<dbReference type="Proteomes" id="UP000051999">
    <property type="component" value="Unassembled WGS sequence"/>
</dbReference>
<dbReference type="InterPro" id="IPR036390">
    <property type="entry name" value="WH_DNA-bd_sf"/>
</dbReference>
<proteinExistence type="predicted"/>
<dbReference type="InterPro" id="IPR005149">
    <property type="entry name" value="Tscrpt_reg_PadR_N"/>
</dbReference>
<accession>A0A0R1RH73</accession>
<comment type="caution">
    <text evidence="2">The sequence shown here is derived from an EMBL/GenBank/DDBJ whole genome shotgun (WGS) entry which is preliminary data.</text>
</comment>